<dbReference type="EMBL" id="LMVM01000023">
    <property type="protein sequence ID" value="PAV04385.1"/>
    <property type="molecule type" value="Genomic_DNA"/>
</dbReference>
<protein>
    <submittedName>
        <fullName evidence="1">Uncharacterized protein</fullName>
    </submittedName>
</protein>
<proteinExistence type="predicted"/>
<dbReference type="RefSeq" id="WP_069585622.1">
    <property type="nucleotide sequence ID" value="NZ_LMVM01000023.1"/>
</dbReference>
<sequence length="116" mass="13982">MLEYVNYTIEQNIASKDIKIKYKDIKLTKEQYDYLKDRLNLYMFTTPDEEYPMIPLAKYNDYYESLTINLIISAPFKSSFNDPDELNRVLETHITGFQEFYEKQKEEFGPINHEKD</sequence>
<comment type="caution">
    <text evidence="1">The sequence shown here is derived from an EMBL/GenBank/DDBJ whole genome shotgun (WGS) entry which is preliminary data.</text>
</comment>
<keyword evidence="2" id="KW-1185">Reference proteome</keyword>
<dbReference type="Proteomes" id="UP000217784">
    <property type="component" value="Unassembled WGS sequence"/>
</dbReference>
<accession>A0A2A2H4U5</accession>
<dbReference type="OrthoDB" id="377144at2157"/>
<name>A0A2A2H4U5_METBR</name>
<gene>
    <name evidence="1" type="ORF">ASJ80_05950</name>
</gene>
<organism evidence="1 2">
    <name type="scientific">Methanobacterium bryantii</name>
    <dbReference type="NCBI Taxonomy" id="2161"/>
    <lineage>
        <taxon>Archaea</taxon>
        <taxon>Methanobacteriati</taxon>
        <taxon>Methanobacteriota</taxon>
        <taxon>Methanomada group</taxon>
        <taxon>Methanobacteria</taxon>
        <taxon>Methanobacteriales</taxon>
        <taxon>Methanobacteriaceae</taxon>
        <taxon>Methanobacterium</taxon>
    </lineage>
</organism>
<reference evidence="1 2" key="1">
    <citation type="journal article" date="2017" name="BMC Genomics">
        <title>Genomic analysis of methanogenic archaea reveals a shift towards energy conservation.</title>
        <authorList>
            <person name="Gilmore S.P."/>
            <person name="Henske J.K."/>
            <person name="Sexton J.A."/>
            <person name="Solomon K.V."/>
            <person name="Seppala S."/>
            <person name="Yoo J.I."/>
            <person name="Huyett L.M."/>
            <person name="Pressman A."/>
            <person name="Cogan J.Z."/>
            <person name="Kivenson V."/>
            <person name="Peng X."/>
            <person name="Tan Y."/>
            <person name="Valentine D.L."/>
            <person name="O'Malley M.A."/>
        </authorList>
    </citation>
    <scope>NUCLEOTIDE SEQUENCE [LARGE SCALE GENOMIC DNA]</scope>
    <source>
        <strain evidence="1 2">M.o.H.</strain>
    </source>
</reference>
<evidence type="ECO:0000313" key="1">
    <source>
        <dbReference type="EMBL" id="PAV04385.1"/>
    </source>
</evidence>
<evidence type="ECO:0000313" key="2">
    <source>
        <dbReference type="Proteomes" id="UP000217784"/>
    </source>
</evidence>
<dbReference type="AlphaFoldDB" id="A0A2A2H4U5"/>